<gene>
    <name evidence="1" type="ORF">SAMN06265827_13922</name>
</gene>
<organism evidence="1 2">
    <name type="scientific">Orenia metallireducens</name>
    <dbReference type="NCBI Taxonomy" id="1413210"/>
    <lineage>
        <taxon>Bacteria</taxon>
        <taxon>Bacillati</taxon>
        <taxon>Bacillota</taxon>
        <taxon>Clostridia</taxon>
        <taxon>Halanaerobiales</taxon>
        <taxon>Halobacteroidaceae</taxon>
        <taxon>Orenia</taxon>
    </lineage>
</organism>
<protein>
    <submittedName>
        <fullName evidence="1">Uncharacterized protein</fullName>
    </submittedName>
</protein>
<dbReference type="Proteomes" id="UP000219573">
    <property type="component" value="Unassembled WGS sequence"/>
</dbReference>
<name>A0A285IF82_9FIRM</name>
<reference evidence="2" key="1">
    <citation type="submission" date="2017-09" db="EMBL/GenBank/DDBJ databases">
        <authorList>
            <person name="Varghese N."/>
            <person name="Submissions S."/>
        </authorList>
    </citation>
    <scope>NUCLEOTIDE SEQUENCE [LARGE SCALE GENOMIC DNA]</scope>
    <source>
        <strain evidence="2">MSL47</strain>
    </source>
</reference>
<evidence type="ECO:0000313" key="2">
    <source>
        <dbReference type="Proteomes" id="UP000219573"/>
    </source>
</evidence>
<dbReference type="RefSeq" id="WP_097019434.1">
    <property type="nucleotide sequence ID" value="NZ_OBDZ01000039.1"/>
</dbReference>
<accession>A0A285IF82</accession>
<dbReference type="EMBL" id="OBDZ01000039">
    <property type="protein sequence ID" value="SNY45726.1"/>
    <property type="molecule type" value="Genomic_DNA"/>
</dbReference>
<evidence type="ECO:0000313" key="1">
    <source>
        <dbReference type="EMBL" id="SNY45726.1"/>
    </source>
</evidence>
<proteinExistence type="predicted"/>
<dbReference type="AlphaFoldDB" id="A0A285IF82"/>
<sequence>MVEYTLYPTATAATTDIDLPVNFIELDSVIVVDVGSYSGGTDVTPVSKTIVDSAPSAGEAWLNSETTFQLGDAITDQNLIIVRGVLEGGKLLPE</sequence>
<keyword evidence="2" id="KW-1185">Reference proteome</keyword>